<dbReference type="GO" id="GO:0005504">
    <property type="term" value="F:fatty acid binding"/>
    <property type="evidence" value="ECO:0007669"/>
    <property type="project" value="TreeGrafter"/>
</dbReference>
<reference evidence="4" key="1">
    <citation type="submission" date="2010-04" db="EMBL/GenBank/DDBJ databases">
        <authorList>
            <person name="Reid K.E."/>
            <person name="Liao N."/>
            <person name="Chan S."/>
            <person name="Docking R."/>
            <person name="Taylor G."/>
            <person name="Moore R."/>
            <person name="Mayo M."/>
            <person name="Munro S."/>
            <person name="King J."/>
            <person name="Yanchuk A."/>
            <person name="Holt R."/>
            <person name="Jones S."/>
            <person name="Marra M."/>
            <person name="Ritland C.E."/>
            <person name="Ritland K."/>
            <person name="Bohlmann J."/>
        </authorList>
    </citation>
    <scope>NUCLEOTIDE SEQUENCE</scope>
    <source>
        <tissue evidence="4">Bud</tissue>
    </source>
</reference>
<dbReference type="SUPFAM" id="SSF54626">
    <property type="entry name" value="Chalcone isomerase"/>
    <property type="match status" value="1"/>
</dbReference>
<organism evidence="4">
    <name type="scientific">Picea sitchensis</name>
    <name type="common">Sitka spruce</name>
    <name type="synonym">Pinus sitchensis</name>
    <dbReference type="NCBI Taxonomy" id="3332"/>
    <lineage>
        <taxon>Eukaryota</taxon>
        <taxon>Viridiplantae</taxon>
        <taxon>Streptophyta</taxon>
        <taxon>Embryophyta</taxon>
        <taxon>Tracheophyta</taxon>
        <taxon>Spermatophyta</taxon>
        <taxon>Pinopsida</taxon>
        <taxon>Pinidae</taxon>
        <taxon>Conifers I</taxon>
        <taxon>Pinales</taxon>
        <taxon>Pinaceae</taxon>
        <taxon>Picea</taxon>
    </lineage>
</organism>
<dbReference type="InterPro" id="IPR036298">
    <property type="entry name" value="Chalcone_isomerase_sf"/>
</dbReference>
<dbReference type="PANTHER" id="PTHR47698">
    <property type="entry name" value="FATTY-ACID-BINDING PROTEIN 3, CHLOROPLASTIC"/>
    <property type="match status" value="1"/>
</dbReference>
<dbReference type="Pfam" id="PF02431">
    <property type="entry name" value="Chalcone"/>
    <property type="match status" value="1"/>
</dbReference>
<dbReference type="InterPro" id="IPR016088">
    <property type="entry name" value="Chalcone_isomerase_3-sand"/>
</dbReference>
<dbReference type="EMBL" id="BT122938">
    <property type="protein sequence ID" value="ADE76284.1"/>
    <property type="molecule type" value="mRNA"/>
</dbReference>
<protein>
    <recommendedName>
        <fullName evidence="2">Chalcone-flavonone isomerase family protein</fullName>
    </recommendedName>
</protein>
<evidence type="ECO:0000313" key="4">
    <source>
        <dbReference type="EMBL" id="ADE76284.1"/>
    </source>
</evidence>
<dbReference type="AlphaFoldDB" id="D5A9R5"/>
<dbReference type="OMA" id="FIFLTWP"/>
<comment type="similarity">
    <text evidence="1 2">Belongs to the chalcone isomerase family.</text>
</comment>
<evidence type="ECO:0000259" key="3">
    <source>
        <dbReference type="Pfam" id="PF02431"/>
    </source>
</evidence>
<dbReference type="Gene3D" id="3.50.70.10">
    <property type="match status" value="1"/>
</dbReference>
<evidence type="ECO:0000256" key="2">
    <source>
        <dbReference type="RuleBase" id="RU361158"/>
    </source>
</evidence>
<dbReference type="PANTHER" id="PTHR47698:SF2">
    <property type="entry name" value="FATTY-ACID-BINDING PROTEIN 3, CHLOROPLASTIC"/>
    <property type="match status" value="1"/>
</dbReference>
<proteinExistence type="evidence at transcript level"/>
<dbReference type="GO" id="GO:0006631">
    <property type="term" value="P:fatty acid metabolic process"/>
    <property type="evidence" value="ECO:0007669"/>
    <property type="project" value="TreeGrafter"/>
</dbReference>
<dbReference type="Gene3D" id="1.10.890.20">
    <property type="match status" value="1"/>
</dbReference>
<accession>D5A9R5</accession>
<dbReference type="GO" id="GO:0016872">
    <property type="term" value="F:intramolecular lyase activity"/>
    <property type="evidence" value="ECO:0007669"/>
    <property type="project" value="InterPro"/>
</dbReference>
<feature type="domain" description="Chalcone isomerase" evidence="3">
    <location>
        <begin position="96"/>
        <end position="289"/>
    </location>
</feature>
<dbReference type="InterPro" id="IPR016089">
    <property type="entry name" value="Chalcone_isomerase_bundle_sf"/>
</dbReference>
<evidence type="ECO:0000256" key="1">
    <source>
        <dbReference type="ARBA" id="ARBA00007166"/>
    </source>
</evidence>
<dbReference type="GO" id="GO:0009570">
    <property type="term" value="C:chloroplast stroma"/>
    <property type="evidence" value="ECO:0007669"/>
    <property type="project" value="TreeGrafter"/>
</dbReference>
<sequence length="292" mass="31427">MATAATVVVAVCSSPHVINIQNINCSRHYSYPARISAHNLVINNNRSFGSSASDLLIRRWKGAERTKKEQPNGVWALPRAKATVGTEDFIVEPATNVKFLTSLNVPGGSSSLSLAGTGFREKKIAIISVKVYAAGLYVDTTIKSYLAAWSGKLGSQIEQDNLFFNAVFEAPVEKSLQIVLVRDIDGETFWGALDEALSPRLKTTGAAEQKALDIFRETFRGKSLKRGTTIYLNWLKSSIMLVSISSDGSPSVADATIDSPAVAFALFDVYFGSHPVSPPLKKSVASGLASII</sequence>
<name>D5A9R5_PICSI</name>
<dbReference type="InterPro" id="IPR016087">
    <property type="entry name" value="Chalcone_isomerase"/>
</dbReference>